<comment type="pathway">
    <text evidence="3">Amino-acid biosynthesis; L-leucine biosynthesis; L-leucine from 3-methyl-2-oxobutanoate: step 2/4.</text>
</comment>
<evidence type="ECO:0000256" key="1">
    <source>
        <dbReference type="ARBA" id="ARBA00000491"/>
    </source>
</evidence>
<evidence type="ECO:0000313" key="13">
    <source>
        <dbReference type="Proteomes" id="UP000236959"/>
    </source>
</evidence>
<dbReference type="NCBIfam" id="NF002458">
    <property type="entry name" value="PRK01641.1"/>
    <property type="match status" value="1"/>
</dbReference>
<dbReference type="NCBIfam" id="TIGR00171">
    <property type="entry name" value="leuD"/>
    <property type="match status" value="1"/>
</dbReference>
<dbReference type="InterPro" id="IPR004431">
    <property type="entry name" value="3-IsopropMal_deHydase_ssu"/>
</dbReference>
<dbReference type="GO" id="GO:0009098">
    <property type="term" value="P:L-leucine biosynthetic process"/>
    <property type="evidence" value="ECO:0007669"/>
    <property type="project" value="UniProtKB-UniPathway"/>
</dbReference>
<dbReference type="EMBL" id="PPCN01000008">
    <property type="protein sequence ID" value="POF29671.1"/>
    <property type="molecule type" value="Genomic_DNA"/>
</dbReference>
<dbReference type="UniPathway" id="UPA00048">
    <property type="reaction ID" value="UER00071"/>
</dbReference>
<dbReference type="Pfam" id="PF00694">
    <property type="entry name" value="Aconitase_C"/>
    <property type="match status" value="1"/>
</dbReference>
<evidence type="ECO:0000256" key="8">
    <source>
        <dbReference type="ARBA" id="ARBA00022605"/>
    </source>
</evidence>
<evidence type="ECO:0000256" key="5">
    <source>
        <dbReference type="ARBA" id="ARBA00011271"/>
    </source>
</evidence>
<accession>A0A2S3UPP5</accession>
<dbReference type="PANTHER" id="PTHR43345:SF5">
    <property type="entry name" value="3-ISOPROPYLMALATE DEHYDRATASE SMALL SUBUNIT"/>
    <property type="match status" value="1"/>
</dbReference>
<evidence type="ECO:0000256" key="6">
    <source>
        <dbReference type="ARBA" id="ARBA00011998"/>
    </source>
</evidence>
<dbReference type="RefSeq" id="WP_103223734.1">
    <property type="nucleotide sequence ID" value="NZ_PPCN01000008.1"/>
</dbReference>
<dbReference type="SUPFAM" id="SSF52016">
    <property type="entry name" value="LeuD/IlvD-like"/>
    <property type="match status" value="1"/>
</dbReference>
<evidence type="ECO:0000256" key="2">
    <source>
        <dbReference type="ARBA" id="ARBA00002695"/>
    </source>
</evidence>
<proteinExistence type="inferred from homology"/>
<dbReference type="InterPro" id="IPR015928">
    <property type="entry name" value="Aconitase/3IPM_dehydase_swvl"/>
</dbReference>
<dbReference type="InterPro" id="IPR000573">
    <property type="entry name" value="AconitaseA/IPMdHydase_ssu_swvl"/>
</dbReference>
<keyword evidence="13" id="KW-1185">Reference proteome</keyword>
<dbReference type="AlphaFoldDB" id="A0A2S3UPP5"/>
<evidence type="ECO:0000259" key="11">
    <source>
        <dbReference type="Pfam" id="PF00694"/>
    </source>
</evidence>
<feature type="domain" description="Aconitase A/isopropylmalate dehydratase small subunit swivel" evidence="11">
    <location>
        <begin position="1"/>
        <end position="123"/>
    </location>
</feature>
<dbReference type="Gene3D" id="3.20.19.10">
    <property type="entry name" value="Aconitase, domain 4"/>
    <property type="match status" value="1"/>
</dbReference>
<sequence>MKPFLVETDVAAPLPQPNVDTDGIMPKQILKRIDREGLAGGAFHDLRFDATGGKRTGFVLNQASYDIARFPVCASNFGCGSSREYAVWDLMQIGIRAIIARSFAGIFFGKCEKNGLLAITLPEKEVDALIQKVLQVDRTNLTIDLGKQTILTSDEISVFFEINPARKQLLMDGADHIEQTLAFAPEIQQFEEAQKTDLCFLWKRPPAR</sequence>
<evidence type="ECO:0000256" key="7">
    <source>
        <dbReference type="ARBA" id="ARBA00022430"/>
    </source>
</evidence>
<protein>
    <recommendedName>
        <fullName evidence="6">3-isopropylmalate dehydratase</fullName>
        <ecNumber evidence="6">4.2.1.33</ecNumber>
    </recommendedName>
</protein>
<name>A0A2S3UPP5_9HYPH</name>
<keyword evidence="9" id="KW-0456">Lyase</keyword>
<comment type="catalytic activity">
    <reaction evidence="1">
        <text>(2R,3S)-3-isopropylmalate = (2S)-2-isopropylmalate</text>
        <dbReference type="Rhea" id="RHEA:32287"/>
        <dbReference type="ChEBI" id="CHEBI:1178"/>
        <dbReference type="ChEBI" id="CHEBI:35121"/>
        <dbReference type="EC" id="4.2.1.33"/>
    </reaction>
</comment>
<evidence type="ECO:0000256" key="3">
    <source>
        <dbReference type="ARBA" id="ARBA00004729"/>
    </source>
</evidence>
<keyword evidence="7" id="KW-0432">Leucine biosynthesis</keyword>
<dbReference type="EC" id="4.2.1.33" evidence="6"/>
<comment type="subunit">
    <text evidence="5">Heterodimer of LeuC and LeuD.</text>
</comment>
<dbReference type="Proteomes" id="UP000236959">
    <property type="component" value="Unassembled WGS sequence"/>
</dbReference>
<evidence type="ECO:0000256" key="10">
    <source>
        <dbReference type="ARBA" id="ARBA00023304"/>
    </source>
</evidence>
<comment type="function">
    <text evidence="2">Catalyzes the isomerization between 2-isopropylmalate and 3-isopropylmalate, via the formation of 2-isopropylmaleate.</text>
</comment>
<evidence type="ECO:0000256" key="4">
    <source>
        <dbReference type="ARBA" id="ARBA00009845"/>
    </source>
</evidence>
<dbReference type="GO" id="GO:0009316">
    <property type="term" value="C:3-isopropylmalate dehydratase complex"/>
    <property type="evidence" value="ECO:0007669"/>
    <property type="project" value="InterPro"/>
</dbReference>
<keyword evidence="8" id="KW-0028">Amino-acid biosynthesis</keyword>
<keyword evidence="10" id="KW-0100">Branched-chain amino acid biosynthesis</keyword>
<comment type="caution">
    <text evidence="12">The sequence shown here is derived from an EMBL/GenBank/DDBJ whole genome shotgun (WGS) entry which is preliminary data.</text>
</comment>
<dbReference type="OrthoDB" id="9777465at2"/>
<organism evidence="12 13">
    <name type="scientific">Roseibium marinum</name>
    <dbReference type="NCBI Taxonomy" id="281252"/>
    <lineage>
        <taxon>Bacteria</taxon>
        <taxon>Pseudomonadati</taxon>
        <taxon>Pseudomonadota</taxon>
        <taxon>Alphaproteobacteria</taxon>
        <taxon>Hyphomicrobiales</taxon>
        <taxon>Stappiaceae</taxon>
        <taxon>Roseibium</taxon>
    </lineage>
</organism>
<reference evidence="12 13" key="1">
    <citation type="submission" date="2018-01" db="EMBL/GenBank/DDBJ databases">
        <title>Genomic Encyclopedia of Archaeal and Bacterial Type Strains, Phase II (KMG-II): from individual species to whole genera.</title>
        <authorList>
            <person name="Goeker M."/>
        </authorList>
    </citation>
    <scope>NUCLEOTIDE SEQUENCE [LARGE SCALE GENOMIC DNA]</scope>
    <source>
        <strain evidence="12 13">DSM 17023</strain>
    </source>
</reference>
<dbReference type="GO" id="GO:0003861">
    <property type="term" value="F:3-isopropylmalate dehydratase activity"/>
    <property type="evidence" value="ECO:0007669"/>
    <property type="project" value="UniProtKB-EC"/>
</dbReference>
<evidence type="ECO:0000256" key="9">
    <source>
        <dbReference type="ARBA" id="ARBA00023239"/>
    </source>
</evidence>
<evidence type="ECO:0000313" key="12">
    <source>
        <dbReference type="EMBL" id="POF29671.1"/>
    </source>
</evidence>
<dbReference type="PANTHER" id="PTHR43345">
    <property type="entry name" value="3-ISOPROPYLMALATE DEHYDRATASE SMALL SUBUNIT 2-RELATED-RELATED"/>
    <property type="match status" value="1"/>
</dbReference>
<gene>
    <name evidence="12" type="ORF">CLV41_10894</name>
</gene>
<comment type="similarity">
    <text evidence="4">Belongs to the LeuD family. LeuD type 1 subfamily.</text>
</comment>
<dbReference type="InterPro" id="IPR050075">
    <property type="entry name" value="LeuD"/>
</dbReference>